<feature type="transmembrane region" description="Helical" evidence="1">
    <location>
        <begin position="82"/>
        <end position="102"/>
    </location>
</feature>
<dbReference type="RefSeq" id="WP_323439616.1">
    <property type="nucleotide sequence ID" value="NZ_JAYFUH010000249.1"/>
</dbReference>
<evidence type="ECO:0000313" key="3">
    <source>
        <dbReference type="EMBL" id="MEA5669410.1"/>
    </source>
</evidence>
<keyword evidence="1" id="KW-0472">Membrane</keyword>
<keyword evidence="4" id="KW-1185">Reference proteome</keyword>
<evidence type="ECO:0000313" key="4">
    <source>
        <dbReference type="Proteomes" id="UP001301653"/>
    </source>
</evidence>
<name>A0ABU5VAA7_9GAMM</name>
<feature type="transmembrane region" description="Helical" evidence="1">
    <location>
        <begin position="114"/>
        <end position="135"/>
    </location>
</feature>
<dbReference type="EMBL" id="JAYFUH010000249">
    <property type="protein sequence ID" value="MEA5669410.1"/>
    <property type="molecule type" value="Genomic_DNA"/>
</dbReference>
<dbReference type="Proteomes" id="UP001301653">
    <property type="component" value="Unassembled WGS sequence"/>
</dbReference>
<organism evidence="3 4">
    <name type="scientific">Stenotrophomonas capsici</name>
    <dbReference type="NCBI Taxonomy" id="3110230"/>
    <lineage>
        <taxon>Bacteria</taxon>
        <taxon>Pseudomonadati</taxon>
        <taxon>Pseudomonadota</taxon>
        <taxon>Gammaproteobacteria</taxon>
        <taxon>Lysobacterales</taxon>
        <taxon>Lysobacteraceae</taxon>
        <taxon>Stenotrophomonas</taxon>
    </lineage>
</organism>
<dbReference type="Pfam" id="PF20455">
    <property type="entry name" value="DUF6708"/>
    <property type="match status" value="1"/>
</dbReference>
<gene>
    <name evidence="3" type="ORF">VA603_17900</name>
</gene>
<protein>
    <submittedName>
        <fullName evidence="3">DUF6708 domain-containing protein</fullName>
    </submittedName>
</protein>
<accession>A0ABU5VAA7</accession>
<keyword evidence="1" id="KW-0812">Transmembrane</keyword>
<sequence length="302" mass="33998">MLRETTVAVWKSAEPEVVFVSELLKNNAHARRAPFRILPSNHGESLNVDPVAFDAVLRIHPDALEVGTVRGEYSKNVSWSRFSAFFMWGFGVFLLAVIVVAIGQSAKFAGFYDLMFFGLLGFMSYFMLCFGSYFWRSANINSLDDPVMFNRKSRLVYILPYISGGFFKFWKSGSHGTPVSYRWDDQIKARIYSYIYFRGANLASEGFELGLLAIREGTGNEVEHLIQLGVQSNGFDSTQLALWEHIRQYMEEDGPPLQPGDKLRATDLSRVPEFPPEIIAAAGGPALDQEAIDQLVQQKARP</sequence>
<evidence type="ECO:0000259" key="2">
    <source>
        <dbReference type="Pfam" id="PF20455"/>
    </source>
</evidence>
<proteinExistence type="predicted"/>
<feature type="domain" description="DUF6708" evidence="2">
    <location>
        <begin position="127"/>
        <end position="259"/>
    </location>
</feature>
<comment type="caution">
    <text evidence="3">The sequence shown here is derived from an EMBL/GenBank/DDBJ whole genome shotgun (WGS) entry which is preliminary data.</text>
</comment>
<keyword evidence="1" id="KW-1133">Transmembrane helix</keyword>
<reference evidence="3 4" key="1">
    <citation type="submission" date="2023-12" db="EMBL/GenBank/DDBJ databases">
        <title>Stenotrophomonas guangdongensis sp. nov., isolated from wilted pepper plants (Capsicum annuum).</title>
        <authorList>
            <person name="Qiu M."/>
            <person name="Li Y."/>
            <person name="Liu Q."/>
            <person name="Zhang X."/>
            <person name="Huang Y."/>
            <person name="Guo R."/>
            <person name="Hu M."/>
            <person name="Zhou J."/>
            <person name="Zhou X."/>
        </authorList>
    </citation>
    <scope>NUCLEOTIDE SEQUENCE [LARGE SCALE GENOMIC DNA]</scope>
    <source>
        <strain evidence="3 4">MH1</strain>
    </source>
</reference>
<dbReference type="InterPro" id="IPR046554">
    <property type="entry name" value="DUF6708"/>
</dbReference>
<evidence type="ECO:0000256" key="1">
    <source>
        <dbReference type="SAM" id="Phobius"/>
    </source>
</evidence>